<feature type="transmembrane region" description="Helical" evidence="6">
    <location>
        <begin position="149"/>
        <end position="169"/>
    </location>
</feature>
<evidence type="ECO:0000256" key="3">
    <source>
        <dbReference type="ARBA" id="ARBA00022692"/>
    </source>
</evidence>
<sequence>MQLSLDIFGFRAMWSPLFFIFCVILIVLYLLLTDSLRHYFKNSEPVSLKQKLVFILAIVLLYVSKGSPLDLLGHITFTGHMASMAILFLIVAPLLIIGVPEWLWKAVMEKPVIKPVVKFFTKPILAMILFNLFFSLYHVPFIFDTLKSNYIYHEAATTFIFVFAFFMYWPLIGKSPNWHPIGGLKKIAYILGNSVLITPACGLIIFAGAPLFETYSNPEAWVKTLSLCVPSDTLAGLSLSGPQMFSGMPLLEDQQLGGIIMKVIQELVYGTFLAHVFFEWAKKEREKDDIDVQNLSPEPNK</sequence>
<evidence type="ECO:0000256" key="2">
    <source>
        <dbReference type="ARBA" id="ARBA00022475"/>
    </source>
</evidence>
<keyword evidence="8" id="KW-1185">Reference proteome</keyword>
<keyword evidence="2" id="KW-1003">Cell membrane</keyword>
<comment type="subcellular location">
    <subcellularLocation>
        <location evidence="1">Cell membrane</location>
        <topology evidence="1">Multi-pass membrane protein</topology>
    </subcellularLocation>
</comment>
<proteinExistence type="predicted"/>
<keyword evidence="5 6" id="KW-0472">Membrane</keyword>
<evidence type="ECO:0000313" key="8">
    <source>
        <dbReference type="Proteomes" id="UP001303701"/>
    </source>
</evidence>
<feature type="transmembrane region" description="Helical" evidence="6">
    <location>
        <begin position="124"/>
        <end position="143"/>
    </location>
</feature>
<dbReference type="InterPro" id="IPR019108">
    <property type="entry name" value="Caa3_assmbl_CtaG-rel"/>
</dbReference>
<dbReference type="NCBIfam" id="TIGR02737">
    <property type="entry name" value="caa3_CtaG"/>
    <property type="match status" value="1"/>
</dbReference>
<reference evidence="7 8" key="1">
    <citation type="submission" date="2023-09" db="EMBL/GenBank/DDBJ databases">
        <title>Different Types of Thermotolerant Ring-Cleaving Dioxygenases derived from Aeribacillus composti HB-1 applied for multiple aromatic hydrocarbons removal.</title>
        <authorList>
            <person name="Cao L."/>
            <person name="Li M."/>
            <person name="Ma T."/>
        </authorList>
    </citation>
    <scope>NUCLEOTIDE SEQUENCE [LARGE SCALE GENOMIC DNA]</scope>
    <source>
        <strain evidence="7 8">HB-1</strain>
    </source>
</reference>
<name>A0ABY9WFG2_9BACI</name>
<keyword evidence="4 6" id="KW-1133">Transmembrane helix</keyword>
<evidence type="ECO:0000256" key="5">
    <source>
        <dbReference type="ARBA" id="ARBA00023136"/>
    </source>
</evidence>
<keyword evidence="3 6" id="KW-0812">Transmembrane</keyword>
<gene>
    <name evidence="7" type="primary">ctaG</name>
    <name evidence="7" type="ORF">RI196_11375</name>
</gene>
<dbReference type="EMBL" id="CP134501">
    <property type="protein sequence ID" value="WNF34916.1"/>
    <property type="molecule type" value="Genomic_DNA"/>
</dbReference>
<dbReference type="Proteomes" id="UP001303701">
    <property type="component" value="Chromosome"/>
</dbReference>
<organism evidence="7 8">
    <name type="scientific">Aeribacillus composti</name>
    <dbReference type="NCBI Taxonomy" id="1868734"/>
    <lineage>
        <taxon>Bacteria</taxon>
        <taxon>Bacillati</taxon>
        <taxon>Bacillota</taxon>
        <taxon>Bacilli</taxon>
        <taxon>Bacillales</taxon>
        <taxon>Bacillaceae</taxon>
        <taxon>Aeribacillus</taxon>
    </lineage>
</organism>
<feature type="transmembrane region" description="Helical" evidence="6">
    <location>
        <begin position="12"/>
        <end position="32"/>
    </location>
</feature>
<evidence type="ECO:0000256" key="6">
    <source>
        <dbReference type="SAM" id="Phobius"/>
    </source>
</evidence>
<accession>A0ABY9WFG2</accession>
<evidence type="ECO:0000256" key="1">
    <source>
        <dbReference type="ARBA" id="ARBA00004651"/>
    </source>
</evidence>
<feature type="transmembrane region" description="Helical" evidence="6">
    <location>
        <begin position="190"/>
        <end position="212"/>
    </location>
</feature>
<evidence type="ECO:0000256" key="4">
    <source>
        <dbReference type="ARBA" id="ARBA00022989"/>
    </source>
</evidence>
<evidence type="ECO:0000313" key="7">
    <source>
        <dbReference type="EMBL" id="WNF34916.1"/>
    </source>
</evidence>
<dbReference type="InterPro" id="IPR014108">
    <property type="entry name" value="Caa3-assmbl_CtaG"/>
</dbReference>
<feature type="transmembrane region" description="Helical" evidence="6">
    <location>
        <begin position="81"/>
        <end position="103"/>
    </location>
</feature>
<protein>
    <submittedName>
        <fullName evidence="7">Cytochrome c oxidase assembly factor CtaG</fullName>
    </submittedName>
</protein>
<dbReference type="Pfam" id="PF09678">
    <property type="entry name" value="Caa3_CtaG"/>
    <property type="match status" value="1"/>
</dbReference>